<sequence>MPLGIVMRRTPGVTRWAAWAWKAVAVLPGAGPAAWRVLRQEGDVTEYHAATMTLELHGAETESYLHGLSAQVPSVYAVFRRTGAGECPLEAVLVTASPYEAQDYEDNGEDIVEKIPMPEGLIAWVRDFAEAYHTEEEFKKRRRDRVKVDAHVDGIGDPRIAQQRDIYRSPTLRRKGRMQ</sequence>
<reference evidence="1 2" key="1">
    <citation type="submission" date="2015-04" db="EMBL/GenBank/DDBJ databases">
        <title>The draft genome sequence of Roseovarius sp.R12b.</title>
        <authorList>
            <person name="Li G."/>
            <person name="Lai Q."/>
            <person name="Shao Z."/>
            <person name="Yan P."/>
        </authorList>
    </citation>
    <scope>NUCLEOTIDE SEQUENCE [LARGE SCALE GENOMIC DNA]</scope>
    <source>
        <strain evidence="1 2">R12B</strain>
    </source>
</reference>
<gene>
    <name evidence="1" type="ORF">XM53_16010</name>
</gene>
<evidence type="ECO:0000313" key="2">
    <source>
        <dbReference type="Proteomes" id="UP000051295"/>
    </source>
</evidence>
<dbReference type="PATRIC" id="fig|1641875.4.peg.1016"/>
<organism evidence="1 2">
    <name type="scientific">Roseovarius atlanticus</name>
    <dbReference type="NCBI Taxonomy" id="1641875"/>
    <lineage>
        <taxon>Bacteria</taxon>
        <taxon>Pseudomonadati</taxon>
        <taxon>Pseudomonadota</taxon>
        <taxon>Alphaproteobacteria</taxon>
        <taxon>Rhodobacterales</taxon>
        <taxon>Roseobacteraceae</taxon>
        <taxon>Roseovarius</taxon>
    </lineage>
</organism>
<dbReference type="EMBL" id="LAXJ01000019">
    <property type="protein sequence ID" value="KRS11548.1"/>
    <property type="molecule type" value="Genomic_DNA"/>
</dbReference>
<evidence type="ECO:0000313" key="1">
    <source>
        <dbReference type="EMBL" id="KRS11548.1"/>
    </source>
</evidence>
<dbReference type="Pfam" id="PF11749">
    <property type="entry name" value="DUF3305"/>
    <property type="match status" value="1"/>
</dbReference>
<proteinExistence type="predicted"/>
<dbReference type="OrthoDB" id="7271084at2"/>
<dbReference type="Proteomes" id="UP000051295">
    <property type="component" value="Unassembled WGS sequence"/>
</dbReference>
<dbReference type="STRING" id="1641875.XM53_16010"/>
<name>A0A0T5NRV7_9RHOB</name>
<accession>A0A0T5NRV7</accession>
<keyword evidence="2" id="KW-1185">Reference proteome</keyword>
<dbReference type="InterPro" id="IPR021736">
    <property type="entry name" value="DUF3305"/>
</dbReference>
<dbReference type="AlphaFoldDB" id="A0A0T5NRV7"/>
<comment type="caution">
    <text evidence="1">The sequence shown here is derived from an EMBL/GenBank/DDBJ whole genome shotgun (WGS) entry which is preliminary data.</text>
</comment>
<protein>
    <submittedName>
        <fullName evidence="1">Molybdopterin-guanine dinucleotide biosynthesis protein MobA</fullName>
    </submittedName>
</protein>